<dbReference type="GO" id="GO:0042597">
    <property type="term" value="C:periplasmic space"/>
    <property type="evidence" value="ECO:0007669"/>
    <property type="project" value="TreeGrafter"/>
</dbReference>
<dbReference type="Pfam" id="PF13180">
    <property type="entry name" value="PDZ_2"/>
    <property type="match status" value="1"/>
</dbReference>
<dbReference type="InterPro" id="IPR001478">
    <property type="entry name" value="PDZ"/>
</dbReference>
<dbReference type="STRING" id="454171.CP488_01794"/>
<dbReference type="RefSeq" id="WP_016483627.1">
    <property type="nucleotide sequence ID" value="NC_021487.1"/>
</dbReference>
<dbReference type="GO" id="GO:0004252">
    <property type="term" value="F:serine-type endopeptidase activity"/>
    <property type="evidence" value="ECO:0007669"/>
    <property type="project" value="InterPro"/>
</dbReference>
<dbReference type="PANTHER" id="PTHR22939:SF129">
    <property type="entry name" value="SERINE PROTEASE HTRA2, MITOCHONDRIAL"/>
    <property type="match status" value="1"/>
</dbReference>
<dbReference type="PATRIC" id="fig|1303518.3.peg.2392"/>
<dbReference type="Gene3D" id="2.40.10.120">
    <property type="match status" value="1"/>
</dbReference>
<feature type="domain" description="PDZ" evidence="5">
    <location>
        <begin position="412"/>
        <end position="501"/>
    </location>
</feature>
<organism evidence="6 7">
    <name type="scientific">Chthonomonas calidirosea (strain DSM 23976 / ICMP 18418 / T49)</name>
    <dbReference type="NCBI Taxonomy" id="1303518"/>
    <lineage>
        <taxon>Bacteria</taxon>
        <taxon>Bacillati</taxon>
        <taxon>Armatimonadota</taxon>
        <taxon>Chthonomonadia</taxon>
        <taxon>Chthonomonadales</taxon>
        <taxon>Chthonomonadaceae</taxon>
        <taxon>Chthonomonas</taxon>
    </lineage>
</organism>
<proteinExistence type="inferred from homology"/>
<dbReference type="InterPro" id="IPR001940">
    <property type="entry name" value="Peptidase_S1C"/>
</dbReference>
<dbReference type="SMART" id="SM00228">
    <property type="entry name" value="PDZ"/>
    <property type="match status" value="2"/>
</dbReference>
<keyword evidence="3" id="KW-0378">Hydrolase</keyword>
<dbReference type="InterPro" id="IPR041489">
    <property type="entry name" value="PDZ_6"/>
</dbReference>
<dbReference type="EMBL" id="HF951689">
    <property type="protein sequence ID" value="CCW36108.1"/>
    <property type="molecule type" value="Genomic_DNA"/>
</dbReference>
<feature type="domain" description="PDZ" evidence="5">
    <location>
        <begin position="296"/>
        <end position="360"/>
    </location>
</feature>
<evidence type="ECO:0000259" key="5">
    <source>
        <dbReference type="PROSITE" id="PS50106"/>
    </source>
</evidence>
<evidence type="ECO:0000256" key="2">
    <source>
        <dbReference type="ARBA" id="ARBA00022670"/>
    </source>
</evidence>
<protein>
    <submittedName>
        <fullName evidence="6">Trypsin-like serine proteases, typically periplasmic, contain C-terminal PDZ domain</fullName>
    </submittedName>
</protein>
<dbReference type="InParanoid" id="S0EW62"/>
<dbReference type="SUPFAM" id="SSF50156">
    <property type="entry name" value="PDZ domain-like"/>
    <property type="match status" value="2"/>
</dbReference>
<keyword evidence="7" id="KW-1185">Reference proteome</keyword>
<dbReference type="Pfam" id="PF17820">
    <property type="entry name" value="PDZ_6"/>
    <property type="match status" value="1"/>
</dbReference>
<dbReference type="InterPro" id="IPR009003">
    <property type="entry name" value="Peptidase_S1_PA"/>
</dbReference>
<dbReference type="Proteomes" id="UP000014227">
    <property type="component" value="Chromosome I"/>
</dbReference>
<feature type="signal peptide" evidence="4">
    <location>
        <begin position="1"/>
        <end position="34"/>
    </location>
</feature>
<dbReference type="InterPro" id="IPR036034">
    <property type="entry name" value="PDZ_sf"/>
</dbReference>
<dbReference type="AlphaFoldDB" id="S0EW62"/>
<dbReference type="SUPFAM" id="SSF50494">
    <property type="entry name" value="Trypsin-like serine proteases"/>
    <property type="match status" value="1"/>
</dbReference>
<dbReference type="Gene3D" id="2.30.42.10">
    <property type="match status" value="2"/>
</dbReference>
<dbReference type="PROSITE" id="PS50106">
    <property type="entry name" value="PDZ"/>
    <property type="match status" value="2"/>
</dbReference>
<keyword evidence="4" id="KW-0732">Signal</keyword>
<evidence type="ECO:0000313" key="6">
    <source>
        <dbReference type="EMBL" id="CCW36108.1"/>
    </source>
</evidence>
<dbReference type="KEGG" id="ccz:CCALI_02301"/>
<evidence type="ECO:0000256" key="1">
    <source>
        <dbReference type="ARBA" id="ARBA00010541"/>
    </source>
</evidence>
<sequence length="516" mass="55049">MLQYRKPSSVLWFPVVLLAAGAVALGFHAKPAQTADNDAQTGPAPVQPSASTLSLQEDLVRVAQKLRPSVVMIKSVHTLRNISINGNPFVVPQIPQFQFPPNGGPFPNIQIQPVPNVPSFPQRATAAGSGVIVRSDGYVITNDHVVAGADKVTVQLMDGRTFVGKVYRDPRSDLALIKINADNLPAVQFANSDDVKVGEIALAFGSPFELSDTMTMGIVSSLHRHFEVSEGTNGYYYPDLIQTDASINPGNSGGPLVDIYGRVIGINTAIESQTGGNVGIGFAIPSNTVRYVMDQLISKGRVVRGYLGVVPSTLNYDQSQMLGVKQGAFIQMVEDGSPAAKAGIQAGDVVIRFNNQPVTDEASFRDLVARTAPGTTVPVEVYRNGHDLTLNVTVGEAPSDQTEQPQQQQEMRKARGRMGIEIGDVTDPDLRKKFQLNDEVKSGVLVVNVYPNSPAADAGIQQGDVIIAINGKPVKDAQALSDALAAEPSGATVRVTVRRFSSNGPGETLVLFVTLY</sequence>
<reference evidence="7" key="1">
    <citation type="submission" date="2013-03" db="EMBL/GenBank/DDBJ databases">
        <title>Genome sequence of Chthonomonas calidirosea, the first sequenced genome from the Armatimonadetes phylum (formally candidate division OP10).</title>
        <authorList>
            <person name="Lee K.C.Y."/>
            <person name="Morgan X.C."/>
            <person name="Dunfield P.F."/>
            <person name="Tamas I."/>
            <person name="Houghton K.M."/>
            <person name="Vyssotski M."/>
            <person name="Ryan J.L.J."/>
            <person name="Lagutin K."/>
            <person name="McDonald I.R."/>
            <person name="Stott M.B."/>
        </authorList>
    </citation>
    <scope>NUCLEOTIDE SEQUENCE [LARGE SCALE GENOMIC DNA]</scope>
    <source>
        <strain evidence="7">DSM 23976 / ICMP 18418 / T49</strain>
    </source>
</reference>
<dbReference type="PRINTS" id="PR00834">
    <property type="entry name" value="PROTEASES2C"/>
</dbReference>
<accession>S0EW62</accession>
<dbReference type="eggNOG" id="COG0265">
    <property type="taxonomic scope" value="Bacteria"/>
</dbReference>
<dbReference type="Pfam" id="PF13365">
    <property type="entry name" value="Trypsin_2"/>
    <property type="match status" value="1"/>
</dbReference>
<dbReference type="FunCoup" id="S0EW62">
    <property type="interactions" value="404"/>
</dbReference>
<evidence type="ECO:0000313" key="7">
    <source>
        <dbReference type="Proteomes" id="UP000014227"/>
    </source>
</evidence>
<dbReference type="HOGENOM" id="CLU_020120_1_0_0"/>
<keyword evidence="2 6" id="KW-0645">Protease</keyword>
<dbReference type="PANTHER" id="PTHR22939">
    <property type="entry name" value="SERINE PROTEASE FAMILY S1C HTRA-RELATED"/>
    <property type="match status" value="1"/>
</dbReference>
<feature type="chain" id="PRO_5004486352" evidence="4">
    <location>
        <begin position="35"/>
        <end position="516"/>
    </location>
</feature>
<gene>
    <name evidence="6" type="ORF">CCALI_02301</name>
</gene>
<dbReference type="GO" id="GO:0006515">
    <property type="term" value="P:protein quality control for misfolded or incompletely synthesized proteins"/>
    <property type="evidence" value="ECO:0007669"/>
    <property type="project" value="TreeGrafter"/>
</dbReference>
<evidence type="ECO:0000256" key="4">
    <source>
        <dbReference type="SAM" id="SignalP"/>
    </source>
</evidence>
<evidence type="ECO:0000256" key="3">
    <source>
        <dbReference type="ARBA" id="ARBA00022801"/>
    </source>
</evidence>
<name>S0EW62_CHTCT</name>
<comment type="similarity">
    <text evidence="1">Belongs to the peptidase S1C family.</text>
</comment>